<dbReference type="Pfam" id="PF08241">
    <property type="entry name" value="Methyltransf_11"/>
    <property type="match status" value="1"/>
</dbReference>
<keyword evidence="5" id="KW-0479">Metal-binding</keyword>
<dbReference type="EC" id="2.1.1.-" evidence="5"/>
<evidence type="ECO:0000256" key="3">
    <source>
        <dbReference type="ARBA" id="ARBA00022688"/>
    </source>
</evidence>
<gene>
    <name evidence="7" type="ORF">ACJMK2_027864</name>
</gene>
<dbReference type="GO" id="GO:0046872">
    <property type="term" value="F:metal ion binding"/>
    <property type="evidence" value="ECO:0007669"/>
    <property type="project" value="UniProtKB-KW"/>
</dbReference>
<keyword evidence="5" id="KW-0460">Magnesium</keyword>
<feature type="domain" description="Methyltransferase type 11" evidence="6">
    <location>
        <begin position="129"/>
        <end position="228"/>
    </location>
</feature>
<evidence type="ECO:0000313" key="8">
    <source>
        <dbReference type="Proteomes" id="UP001634394"/>
    </source>
</evidence>
<dbReference type="GO" id="GO:0010420">
    <property type="term" value="F:polyprenyldihydroxybenzoate methyltransferase activity"/>
    <property type="evidence" value="ECO:0007669"/>
    <property type="project" value="UniProtKB-UniRule"/>
</dbReference>
<dbReference type="GO" id="GO:0032259">
    <property type="term" value="P:methylation"/>
    <property type="evidence" value="ECO:0007669"/>
    <property type="project" value="UniProtKB-KW"/>
</dbReference>
<dbReference type="InterPro" id="IPR013216">
    <property type="entry name" value="Methyltransf_11"/>
</dbReference>
<evidence type="ECO:0000313" key="7">
    <source>
        <dbReference type="EMBL" id="KAL3881419.1"/>
    </source>
</evidence>
<feature type="binding site" evidence="5">
    <location>
        <position position="205"/>
    </location>
    <ligand>
        <name>Mg(2+)</name>
        <dbReference type="ChEBI" id="CHEBI:18420"/>
    </ligand>
</feature>
<keyword evidence="2 5" id="KW-0808">Transferase</keyword>
<feature type="binding site" evidence="5">
    <location>
        <position position="201"/>
    </location>
    <ligand>
        <name>Mg(2+)</name>
        <dbReference type="ChEBI" id="CHEBI:18420"/>
    </ligand>
</feature>
<keyword evidence="5" id="KW-0496">Mitochondrion</keyword>
<accession>A0ABD3X582</accession>
<protein>
    <recommendedName>
        <fullName evidence="5">Ubiquinone biosynthesis O-methyltransferase, mitochondrial</fullName>
    </recommendedName>
    <alternativeName>
        <fullName evidence="5">3-demethylubiquinol 3-O-methyltransferase</fullName>
        <ecNumber evidence="5">2.1.1.64</ecNumber>
    </alternativeName>
    <alternativeName>
        <fullName evidence="5">3-demethylubiquinone 3-O-methyltransferase</fullName>
        <ecNumber evidence="5">2.1.1.-</ecNumber>
    </alternativeName>
    <alternativeName>
        <fullName evidence="5">Polyprenyldihydroxybenzoate methyltransferase</fullName>
        <ecNumber evidence="5">2.1.1.114</ecNumber>
    </alternativeName>
</protein>
<comment type="cofactor">
    <cofactor evidence="5">
        <name>Mg(2+)</name>
        <dbReference type="ChEBI" id="CHEBI:18420"/>
    </cofactor>
</comment>
<keyword evidence="3 5" id="KW-0831">Ubiquinone biosynthesis</keyword>
<reference evidence="7 8" key="1">
    <citation type="submission" date="2024-11" db="EMBL/GenBank/DDBJ databases">
        <title>Chromosome-level genome assembly of the freshwater bivalve Anodonta woodiana.</title>
        <authorList>
            <person name="Chen X."/>
        </authorList>
    </citation>
    <scope>NUCLEOTIDE SEQUENCE [LARGE SCALE GENOMIC DNA]</scope>
    <source>
        <strain evidence="7">MN2024</strain>
        <tissue evidence="7">Gills</tissue>
    </source>
</reference>
<evidence type="ECO:0000256" key="1">
    <source>
        <dbReference type="ARBA" id="ARBA00022603"/>
    </source>
</evidence>
<feature type="binding site" evidence="5">
    <location>
        <position position="153"/>
    </location>
    <ligand>
        <name>S-adenosyl-L-methionine</name>
        <dbReference type="ChEBI" id="CHEBI:59789"/>
    </ligand>
</feature>
<proteinExistence type="inferred from homology"/>
<sequence length="330" mass="36874">MAAVKLVSRRCMIGSIRKGLANAIQNNTANILHHFEWKNTNAVLTTKSQIYRCLSTISAERPVVRTTIDEEELRKFVLLSQQWWDEQGEFEALHALNRLRIPFVRDGLLNQRGIPPLDITQPLAGFSVLDVGSGGGLLAEPLARLGAHVVGIDAVGENIKIAHIHLQQDTMIAGKVKYIEATAEDMVVTEEEKFDAVVVSEVAEHVTDLSHFIESCCRLVKPGGSIFITTLNKTQAAYFLGVLMAERVLHLVPAGTHDWNKFIPPVDLQYLLDKNGFVTRLVHGMFYNFLGKKWSWIQNTSINYAVHAVKIDSTKSQTSERKFKNDSIST</sequence>
<comment type="subunit">
    <text evidence="5">Component of a multi-subunit COQ enzyme complex.</text>
</comment>
<feature type="binding site" evidence="5">
    <location>
        <position position="100"/>
    </location>
    <ligand>
        <name>S-adenosyl-L-methionine</name>
        <dbReference type="ChEBI" id="CHEBI:59789"/>
    </ligand>
</feature>
<comment type="caution">
    <text evidence="7">The sequence shown here is derived from an EMBL/GenBank/DDBJ whole genome shotgun (WGS) entry which is preliminary data.</text>
</comment>
<dbReference type="CDD" id="cd02440">
    <property type="entry name" value="AdoMet_MTases"/>
    <property type="match status" value="1"/>
</dbReference>
<dbReference type="EC" id="2.1.1.64" evidence="5"/>
<organism evidence="7 8">
    <name type="scientific">Sinanodonta woodiana</name>
    <name type="common">Chinese pond mussel</name>
    <name type="synonym">Anodonta woodiana</name>
    <dbReference type="NCBI Taxonomy" id="1069815"/>
    <lineage>
        <taxon>Eukaryota</taxon>
        <taxon>Metazoa</taxon>
        <taxon>Spiralia</taxon>
        <taxon>Lophotrochozoa</taxon>
        <taxon>Mollusca</taxon>
        <taxon>Bivalvia</taxon>
        <taxon>Autobranchia</taxon>
        <taxon>Heteroconchia</taxon>
        <taxon>Palaeoheterodonta</taxon>
        <taxon>Unionida</taxon>
        <taxon>Unionoidea</taxon>
        <taxon>Unionidae</taxon>
        <taxon>Unioninae</taxon>
        <taxon>Sinanodonta</taxon>
    </lineage>
</organism>
<feature type="binding site" evidence="5">
    <location>
        <position position="200"/>
    </location>
    <ligand>
        <name>S-adenosyl-L-methionine</name>
        <dbReference type="ChEBI" id="CHEBI:59789"/>
    </ligand>
</feature>
<dbReference type="InterPro" id="IPR010233">
    <property type="entry name" value="UbiG_MeTrfase"/>
</dbReference>
<keyword evidence="5" id="KW-0472">Membrane</keyword>
<evidence type="ECO:0000256" key="5">
    <source>
        <dbReference type="HAMAP-Rule" id="MF_03190"/>
    </source>
</evidence>
<dbReference type="Proteomes" id="UP001634394">
    <property type="component" value="Unassembled WGS sequence"/>
</dbReference>
<dbReference type="NCBIfam" id="TIGR01983">
    <property type="entry name" value="UbiG"/>
    <property type="match status" value="1"/>
</dbReference>
<evidence type="ECO:0000259" key="6">
    <source>
        <dbReference type="Pfam" id="PF08241"/>
    </source>
</evidence>
<comment type="pathway">
    <text evidence="5">Cofactor biosynthesis; ubiquinone biosynthesis.</text>
</comment>
<evidence type="ECO:0000256" key="4">
    <source>
        <dbReference type="ARBA" id="ARBA00022691"/>
    </source>
</evidence>
<dbReference type="PANTHER" id="PTHR43464">
    <property type="entry name" value="METHYLTRANSFERASE"/>
    <property type="match status" value="1"/>
</dbReference>
<feature type="binding site" evidence="5">
    <location>
        <position position="204"/>
    </location>
    <ligand>
        <name>Mg(2+)</name>
        <dbReference type="ChEBI" id="CHEBI:18420"/>
    </ligand>
</feature>
<dbReference type="Gene3D" id="3.40.50.150">
    <property type="entry name" value="Vaccinia Virus protein VP39"/>
    <property type="match status" value="1"/>
</dbReference>
<comment type="catalytic activity">
    <reaction evidence="5">
        <text>a 3,4-dihydroxy-5-(all-trans-polyprenyl)benzoate + S-adenosyl-L-methionine = a 4-hydroxy-3-methoxy-5-(all-trans-polyprenyl)benzoate + S-adenosyl-L-homocysteine + H(+)</text>
        <dbReference type="Rhea" id="RHEA:44452"/>
        <dbReference type="Rhea" id="RHEA-COMP:10930"/>
        <dbReference type="Rhea" id="RHEA-COMP:10931"/>
        <dbReference type="ChEBI" id="CHEBI:15378"/>
        <dbReference type="ChEBI" id="CHEBI:57856"/>
        <dbReference type="ChEBI" id="CHEBI:59789"/>
        <dbReference type="ChEBI" id="CHEBI:64694"/>
        <dbReference type="ChEBI" id="CHEBI:84443"/>
        <dbReference type="EC" id="2.1.1.114"/>
    </reaction>
</comment>
<evidence type="ECO:0000256" key="2">
    <source>
        <dbReference type="ARBA" id="ARBA00022679"/>
    </source>
</evidence>
<dbReference type="InterPro" id="IPR029063">
    <property type="entry name" value="SAM-dependent_MTases_sf"/>
</dbReference>
<comment type="catalytic activity">
    <reaction evidence="5">
        <text>a 3-demethylubiquinol + S-adenosyl-L-methionine = a ubiquinol + S-adenosyl-L-homocysteine + H(+)</text>
        <dbReference type="Rhea" id="RHEA:44380"/>
        <dbReference type="Rhea" id="RHEA-COMP:9566"/>
        <dbReference type="Rhea" id="RHEA-COMP:10914"/>
        <dbReference type="ChEBI" id="CHEBI:15378"/>
        <dbReference type="ChEBI" id="CHEBI:17976"/>
        <dbReference type="ChEBI" id="CHEBI:57856"/>
        <dbReference type="ChEBI" id="CHEBI:59789"/>
        <dbReference type="ChEBI" id="CHEBI:84422"/>
        <dbReference type="EC" id="2.1.1.64"/>
    </reaction>
</comment>
<keyword evidence="5" id="KW-0999">Mitochondrion inner membrane</keyword>
<comment type="function">
    <text evidence="5">O-methyltransferase required for two non-consecutive steps during ubiquinone biosynthesis. Catalyzes the 2 O-methylation of 3,4-dihydroxy-5-(all-trans-polyprenyl)benzoic acid into 4-hydroxy-3-methoxy-5-(all-trans-polyprenyl)benzoic acid. Also catalyzes the last step of ubiquinone biosynthesis by mediating methylation of 3-demethylubiquinone into ubiquinone. Also able to mediate the methylation of 3-demethylubiquinol into ubiquinol.</text>
</comment>
<dbReference type="PANTHER" id="PTHR43464:SF19">
    <property type="entry name" value="UBIQUINONE BIOSYNTHESIS O-METHYLTRANSFERASE, MITOCHONDRIAL"/>
    <property type="match status" value="1"/>
</dbReference>
<dbReference type="GO" id="GO:0031314">
    <property type="term" value="C:extrinsic component of mitochondrial inner membrane"/>
    <property type="evidence" value="ECO:0007669"/>
    <property type="project" value="UniProtKB-UniRule"/>
</dbReference>
<dbReference type="EC" id="2.1.1.114" evidence="5"/>
<dbReference type="SUPFAM" id="SSF53335">
    <property type="entry name" value="S-adenosyl-L-methionine-dependent methyltransferases"/>
    <property type="match status" value="1"/>
</dbReference>
<dbReference type="HAMAP" id="MF_00472">
    <property type="entry name" value="UbiG"/>
    <property type="match status" value="1"/>
</dbReference>
<feature type="binding site" evidence="5">
    <location>
        <position position="132"/>
    </location>
    <ligand>
        <name>S-adenosyl-L-methionine</name>
        <dbReference type="ChEBI" id="CHEBI:59789"/>
    </ligand>
</feature>
<keyword evidence="1 5" id="KW-0489">Methyltransferase</keyword>
<name>A0ABD3X582_SINWO</name>
<comment type="catalytic activity">
    <reaction evidence="5">
        <text>a 3-demethylubiquinone + S-adenosyl-L-methionine = a ubiquinone + S-adenosyl-L-homocysteine</text>
        <dbReference type="Rhea" id="RHEA:81215"/>
        <dbReference type="Rhea" id="RHEA-COMP:9565"/>
        <dbReference type="Rhea" id="RHEA-COMP:19654"/>
        <dbReference type="ChEBI" id="CHEBI:16389"/>
        <dbReference type="ChEBI" id="CHEBI:57856"/>
        <dbReference type="ChEBI" id="CHEBI:59789"/>
        <dbReference type="ChEBI" id="CHEBI:231825"/>
    </reaction>
</comment>
<dbReference type="GO" id="GO:0061542">
    <property type="term" value="F:3-demethylubiquinol 3-O-methyltransferase activity"/>
    <property type="evidence" value="ECO:0007669"/>
    <property type="project" value="UniProtKB-UniRule"/>
</dbReference>
<dbReference type="AlphaFoldDB" id="A0ABD3X582"/>
<comment type="similarity">
    <text evidence="5">Belongs to the class I-like SAM-binding methyltransferase superfamily. UbiG/COQ3 family.</text>
</comment>
<dbReference type="EMBL" id="JBJQND010000003">
    <property type="protein sequence ID" value="KAL3881419.1"/>
    <property type="molecule type" value="Genomic_DNA"/>
</dbReference>
<keyword evidence="8" id="KW-1185">Reference proteome</keyword>
<keyword evidence="4 5" id="KW-0949">S-adenosyl-L-methionine</keyword>
<comment type="subcellular location">
    <subcellularLocation>
        <location evidence="5">Mitochondrion inner membrane</location>
        <topology evidence="5">Peripheral membrane protein</topology>
        <orientation evidence="5">Matrix side</orientation>
    </subcellularLocation>
</comment>